<evidence type="ECO:0000313" key="2">
    <source>
        <dbReference type="Proteomes" id="UP001163387"/>
    </source>
</evidence>
<protein>
    <submittedName>
        <fullName evidence="1">Uncharacterized protein</fullName>
    </submittedName>
</protein>
<proteinExistence type="predicted"/>
<keyword evidence="2" id="KW-1185">Reference proteome</keyword>
<gene>
    <name evidence="1" type="ORF">SHM_01570</name>
</gene>
<name>A0ABM8BRM5_9MOLU</name>
<dbReference type="Proteomes" id="UP001163387">
    <property type="component" value="Chromosome"/>
</dbReference>
<reference evidence="1 2" key="1">
    <citation type="journal article" date="2022" name="Front. Microbiol.">
        <title>Male-killing mechanisms vary between Spiroplasma species.</title>
        <authorList>
            <person name="Arai H."/>
            <person name="Inoue M."/>
            <person name="Kageyama D."/>
        </authorList>
    </citation>
    <scope>NUCLEOTIDE SEQUENCE [LARGE SCALE GENOMIC DNA]</scope>
    <source>
        <strain evidence="2">sHm</strain>
    </source>
</reference>
<evidence type="ECO:0000313" key="1">
    <source>
        <dbReference type="EMBL" id="BDT02511.1"/>
    </source>
</evidence>
<sequence length="363" mass="40970">MGKLFPTEIVDSVNIEFIVKKPKKPEVKIIAWDDKSKRYELPYVDTDKISKKITKKYLAGEIIADVDLKANNGQNLLDSMQYEVANDLADKLAIDDTQAIAKFATKIDIEDTTPVGYLKSMLSAWNTLFQFRNIANSKFFITNGLYDSLVYLADNKGLITDNQLAQQLRLNGNNLYVKGVLCEIVLDDYMIFTNDKNEQQLMTFILATPRAMKRYMIENTVIYVDFIKDDKAGRAYKVAGEVVGEAIPYISNNETTSRWMLCGVIKTEKTDLKTKITVLTTNITANVNNNNNELNTEIKSTNELKSLNPNLTNPTIKYFSDAQGKTNVSNQKQKAGDLYITITANVNDLNYKGTTNLIKITLK</sequence>
<dbReference type="RefSeq" id="WP_281748855.1">
    <property type="nucleotide sequence ID" value="NZ_AP026933.1"/>
</dbReference>
<organism evidence="1 2">
    <name type="scientific">Spiroplasma ixodetis</name>
    <dbReference type="NCBI Taxonomy" id="2141"/>
    <lineage>
        <taxon>Bacteria</taxon>
        <taxon>Bacillati</taxon>
        <taxon>Mycoplasmatota</taxon>
        <taxon>Mollicutes</taxon>
        <taxon>Entomoplasmatales</taxon>
        <taxon>Spiroplasmataceae</taxon>
        <taxon>Spiroplasma</taxon>
    </lineage>
</organism>
<dbReference type="EMBL" id="AP026933">
    <property type="protein sequence ID" value="BDT02511.1"/>
    <property type="molecule type" value="Genomic_DNA"/>
</dbReference>
<accession>A0ABM8BRM5</accession>